<reference evidence="1 2" key="1">
    <citation type="journal article" date="2015" name="Stand. Genomic Sci.">
        <title>Genomic Encyclopedia of Bacterial and Archaeal Type Strains, Phase III: the genomes of soil and plant-associated and newly described type strains.</title>
        <authorList>
            <person name="Whitman W.B."/>
            <person name="Woyke T."/>
            <person name="Klenk H.P."/>
            <person name="Zhou Y."/>
            <person name="Lilburn T.G."/>
            <person name="Beck B.J."/>
            <person name="De Vos P."/>
            <person name="Vandamme P."/>
            <person name="Eisen J.A."/>
            <person name="Garrity G."/>
            <person name="Hugenholtz P."/>
            <person name="Kyrpides N.C."/>
        </authorList>
    </citation>
    <scope>NUCLEOTIDE SEQUENCE [LARGE SCALE GENOMIC DNA]</scope>
    <source>
        <strain evidence="1 2">CGMCC 1.6855</strain>
    </source>
</reference>
<accession>A0A562MK87</accession>
<sequence>MALFVFALSGVQAQRMVPKQKGLEINVGVLSDDKLGNDYFLNLALNVYGKNGNYWLFAAEYNHEYATYGTLDIPLETYLGEAGYSLQLLGDARKIINLNVTLTGVLGYETFNRNEKLLYDGSMIKNENGFVYGTGGRLSLETYLSDHFVLILQGRAKVLWGTSRDEFRPSAGLGLRFNF</sequence>
<gene>
    <name evidence="1" type="ORF">IQ31_02268</name>
</gene>
<dbReference type="Pfam" id="PF10626">
    <property type="entry name" value="TraO"/>
    <property type="match status" value="1"/>
</dbReference>
<evidence type="ECO:0000313" key="2">
    <source>
        <dbReference type="Proteomes" id="UP000315908"/>
    </source>
</evidence>
<dbReference type="AlphaFoldDB" id="A0A562MK87"/>
<dbReference type="InterPro" id="IPR018899">
    <property type="entry name" value="Conjug_transposon_Tra0"/>
</dbReference>
<dbReference type="EMBL" id="VLKR01000010">
    <property type="protein sequence ID" value="TWI20313.1"/>
    <property type="molecule type" value="Genomic_DNA"/>
</dbReference>
<protein>
    <submittedName>
        <fullName evidence="1">Conjugative transposon protein TraO</fullName>
    </submittedName>
</protein>
<organism evidence="1 2">
    <name type="scientific">Sphingobacterium siyangense</name>
    <dbReference type="NCBI Taxonomy" id="459529"/>
    <lineage>
        <taxon>Bacteria</taxon>
        <taxon>Pseudomonadati</taxon>
        <taxon>Bacteroidota</taxon>
        <taxon>Sphingobacteriia</taxon>
        <taxon>Sphingobacteriales</taxon>
        <taxon>Sphingobacteriaceae</taxon>
        <taxon>Sphingobacterium</taxon>
    </lineage>
</organism>
<comment type="caution">
    <text evidence="1">The sequence shown here is derived from an EMBL/GenBank/DDBJ whole genome shotgun (WGS) entry which is preliminary data.</text>
</comment>
<name>A0A562MK87_9SPHI</name>
<evidence type="ECO:0000313" key="1">
    <source>
        <dbReference type="EMBL" id="TWI20313.1"/>
    </source>
</evidence>
<proteinExistence type="predicted"/>
<dbReference type="Proteomes" id="UP000315908">
    <property type="component" value="Unassembled WGS sequence"/>
</dbReference>